<evidence type="ECO:0000313" key="2">
    <source>
        <dbReference type="Proteomes" id="UP000051886"/>
    </source>
</evidence>
<dbReference type="RefSeq" id="WP_017868717.1">
    <property type="nucleotide sequence ID" value="NZ_BJYB01000012.1"/>
</dbReference>
<sequence>MDKRKIWLGSLIALFVIATAGRFGYRIWYNSPQHQEELRMEQRDREQKLIAKQKIEPPYKDDKTTKWRKNPKYIKQIQTAKKQGDQYIGGTKLGEVIEKMGKPTMVNGSLDTGSDDLKVAIWSNRYHEEKFDTVRLYITVTDNLNDAQIVKVENKLQDR</sequence>
<reference evidence="1 2" key="1">
    <citation type="journal article" date="2015" name="Genome Announc.">
        <title>Expanding the biotechnology potential of lactobacilli through comparative genomics of 213 strains and associated genera.</title>
        <authorList>
            <person name="Sun Z."/>
            <person name="Harris H.M."/>
            <person name="McCann A."/>
            <person name="Guo C."/>
            <person name="Argimon S."/>
            <person name="Zhang W."/>
            <person name="Yang X."/>
            <person name="Jeffery I.B."/>
            <person name="Cooney J.C."/>
            <person name="Kagawa T.F."/>
            <person name="Liu W."/>
            <person name="Song Y."/>
            <person name="Salvetti E."/>
            <person name="Wrobel A."/>
            <person name="Rasinkangas P."/>
            <person name="Parkhill J."/>
            <person name="Rea M.C."/>
            <person name="O'Sullivan O."/>
            <person name="Ritari J."/>
            <person name="Douillard F.P."/>
            <person name="Paul Ross R."/>
            <person name="Yang R."/>
            <person name="Briner A.E."/>
            <person name="Felis G.E."/>
            <person name="de Vos W.M."/>
            <person name="Barrangou R."/>
            <person name="Klaenhammer T.R."/>
            <person name="Caufield P.W."/>
            <person name="Cui Y."/>
            <person name="Zhang H."/>
            <person name="O'Toole P.W."/>
        </authorList>
    </citation>
    <scope>NUCLEOTIDE SEQUENCE [LARGE SCALE GENOMIC DNA]</scope>
    <source>
        <strain evidence="1 2">NBRC 103219</strain>
    </source>
</reference>
<dbReference type="Proteomes" id="UP000051886">
    <property type="component" value="Unassembled WGS sequence"/>
</dbReference>
<keyword evidence="2" id="KW-1185">Reference proteome</keyword>
<dbReference type="STRING" id="449659.IV66_GL001584"/>
<organism evidence="1 2">
    <name type="scientific">Ligilactobacillus pobuzihii</name>
    <dbReference type="NCBI Taxonomy" id="449659"/>
    <lineage>
        <taxon>Bacteria</taxon>
        <taxon>Bacillati</taxon>
        <taxon>Bacillota</taxon>
        <taxon>Bacilli</taxon>
        <taxon>Lactobacillales</taxon>
        <taxon>Lactobacillaceae</taxon>
        <taxon>Ligilactobacillus</taxon>
    </lineage>
</organism>
<gene>
    <name evidence="1" type="ORF">IV66_GL001584</name>
</gene>
<accession>A0A0R2LDF9</accession>
<dbReference type="AlphaFoldDB" id="A0A0R2LDF9"/>
<comment type="caution">
    <text evidence="1">The sequence shown here is derived from an EMBL/GenBank/DDBJ whole genome shotgun (WGS) entry which is preliminary data.</text>
</comment>
<proteinExistence type="predicted"/>
<name>A0A0R2LDF9_9LACO</name>
<protein>
    <submittedName>
        <fullName evidence="1">Uncharacterized protein</fullName>
    </submittedName>
</protein>
<dbReference type="EMBL" id="JQCN01000031">
    <property type="protein sequence ID" value="KRN99579.1"/>
    <property type="molecule type" value="Genomic_DNA"/>
</dbReference>
<evidence type="ECO:0000313" key="1">
    <source>
        <dbReference type="EMBL" id="KRN99579.1"/>
    </source>
</evidence>
<dbReference type="PATRIC" id="fig|449659.4.peg.1612"/>